<feature type="compositionally biased region" description="Low complexity" evidence="1">
    <location>
        <begin position="299"/>
        <end position="321"/>
    </location>
</feature>
<feature type="compositionally biased region" description="Polar residues" evidence="1">
    <location>
        <begin position="79"/>
        <end position="94"/>
    </location>
</feature>
<reference evidence="2 3" key="1">
    <citation type="journal article" date="2020" name="Genomics">
        <title>Complete, high-quality genomes from long-read metagenomic sequencing of two wolf lichen thalli reveals enigmatic genome architecture.</title>
        <authorList>
            <person name="McKenzie S.K."/>
            <person name="Walston R.F."/>
            <person name="Allen J.L."/>
        </authorList>
    </citation>
    <scope>NUCLEOTIDE SEQUENCE [LARGE SCALE GENOMIC DNA]</scope>
    <source>
        <strain evidence="2">WasteWater2</strain>
    </source>
</reference>
<dbReference type="OrthoDB" id="10619280at2759"/>
<protein>
    <submittedName>
        <fullName evidence="2">Uncharacterized protein</fullName>
    </submittedName>
</protein>
<comment type="caution">
    <text evidence="2">The sequence shown here is derived from an EMBL/GenBank/DDBJ whole genome shotgun (WGS) entry which is preliminary data.</text>
</comment>
<feature type="region of interest" description="Disordered" evidence="1">
    <location>
        <begin position="22"/>
        <end position="170"/>
    </location>
</feature>
<dbReference type="EMBL" id="JACCJC010000029">
    <property type="protein sequence ID" value="KAF6234710.1"/>
    <property type="molecule type" value="Genomic_DNA"/>
</dbReference>
<gene>
    <name evidence="2" type="ORF">HO173_007336</name>
</gene>
<sequence length="418" mass="45403">MWKMGSTSDAQDSLTQFLGKEHSSYFNQRQTVSLREVNNQESTRHPTNNQPLSLQGYNPAGMSASRPSSSPQSVSSAQHQITDNPQTSAQNPQSPQKPPKRGRGWTGLPKGRPLGAKNKPKGPDHGLPKMSKKRGRPLGAKNKYPRGAHNAYPSTPDSNSSSIESGTPQTPIPIVIGTALVMAPTTPTEAQTTYTYPLGYAQSTSFSDSLNDDDRGWDNETGTWYSIKARAREELETYGATSTAPEDFMRPMAMTYSPPPNSSYGNQGDFGEPNHSHGSQYPPPPVPNHAFGSGIFAYGNGNSSRPYPSSSPYPGGMSAYSDPTQPPRTTTEYGRHQLQAPATSQSYNASSSVTDADNNFPRLRPYSTINRNLGTGAQYQSPAPATLGPFEDNTTSSVTETENIFDKLMNLRDWNDLN</sequence>
<feature type="compositionally biased region" description="Polar residues" evidence="1">
    <location>
        <begin position="24"/>
        <end position="56"/>
    </location>
</feature>
<organism evidence="2 3">
    <name type="scientific">Letharia columbiana</name>
    <dbReference type="NCBI Taxonomy" id="112416"/>
    <lineage>
        <taxon>Eukaryota</taxon>
        <taxon>Fungi</taxon>
        <taxon>Dikarya</taxon>
        <taxon>Ascomycota</taxon>
        <taxon>Pezizomycotina</taxon>
        <taxon>Lecanoromycetes</taxon>
        <taxon>OSLEUM clade</taxon>
        <taxon>Lecanoromycetidae</taxon>
        <taxon>Lecanorales</taxon>
        <taxon>Lecanorineae</taxon>
        <taxon>Parmeliaceae</taxon>
        <taxon>Letharia</taxon>
    </lineage>
</organism>
<feature type="compositionally biased region" description="Polar residues" evidence="1">
    <location>
        <begin position="340"/>
        <end position="357"/>
    </location>
</feature>
<evidence type="ECO:0000256" key="1">
    <source>
        <dbReference type="SAM" id="MobiDB-lite"/>
    </source>
</evidence>
<proteinExistence type="predicted"/>
<name>A0A8H6FTX8_9LECA</name>
<dbReference type="AlphaFoldDB" id="A0A8H6FTX8"/>
<keyword evidence="3" id="KW-1185">Reference proteome</keyword>
<dbReference type="GeneID" id="59288993"/>
<feature type="compositionally biased region" description="Low complexity" evidence="1">
    <location>
        <begin position="63"/>
        <end position="78"/>
    </location>
</feature>
<dbReference type="RefSeq" id="XP_037164101.1">
    <property type="nucleotide sequence ID" value="XM_037309240.1"/>
</dbReference>
<feature type="compositionally biased region" description="Polar residues" evidence="1">
    <location>
        <begin position="152"/>
        <end position="169"/>
    </location>
</feature>
<feature type="region of interest" description="Disordered" evidence="1">
    <location>
        <begin position="237"/>
        <end position="361"/>
    </location>
</feature>
<accession>A0A8H6FTX8</accession>
<evidence type="ECO:0000313" key="2">
    <source>
        <dbReference type="EMBL" id="KAF6234710.1"/>
    </source>
</evidence>
<dbReference type="Proteomes" id="UP000578531">
    <property type="component" value="Unassembled WGS sequence"/>
</dbReference>
<evidence type="ECO:0000313" key="3">
    <source>
        <dbReference type="Proteomes" id="UP000578531"/>
    </source>
</evidence>